<dbReference type="GO" id="GO:0015627">
    <property type="term" value="C:type II protein secretion system complex"/>
    <property type="evidence" value="ECO:0007669"/>
    <property type="project" value="InterPro"/>
</dbReference>
<evidence type="ECO:0000256" key="4">
    <source>
        <dbReference type="ARBA" id="ARBA00022448"/>
    </source>
</evidence>
<keyword evidence="8" id="KW-0479">Metal-binding</keyword>
<dbReference type="AlphaFoldDB" id="A0A7V8JP27"/>
<feature type="transmembrane region" description="Helical" evidence="15">
    <location>
        <begin position="231"/>
        <end position="250"/>
    </location>
</feature>
<evidence type="ECO:0000313" key="18">
    <source>
        <dbReference type="Proteomes" id="UP000461670"/>
    </source>
</evidence>
<evidence type="ECO:0000256" key="2">
    <source>
        <dbReference type="ARBA" id="ARBA00004429"/>
    </source>
</evidence>
<name>A0A7V8JP27_9BURK</name>
<evidence type="ECO:0000256" key="11">
    <source>
        <dbReference type="ARBA" id="ARBA00022989"/>
    </source>
</evidence>
<comment type="caution">
    <text evidence="17">The sequence shown here is derived from an EMBL/GenBank/DDBJ whole genome shotgun (WGS) entry which is preliminary data.</text>
</comment>
<comment type="subcellular location">
    <subcellularLocation>
        <location evidence="2 14">Cell inner membrane</location>
        <topology evidence="2 14">Multi-pass membrane protein</topology>
    </subcellularLocation>
</comment>
<evidence type="ECO:0000259" key="16">
    <source>
        <dbReference type="Pfam" id="PF00482"/>
    </source>
</evidence>
<evidence type="ECO:0000313" key="17">
    <source>
        <dbReference type="EMBL" id="KAF1018860.1"/>
    </source>
</evidence>
<evidence type="ECO:0000256" key="7">
    <source>
        <dbReference type="ARBA" id="ARBA00022692"/>
    </source>
</evidence>
<evidence type="ECO:0000256" key="6">
    <source>
        <dbReference type="ARBA" id="ARBA00022519"/>
    </source>
</evidence>
<dbReference type="GO" id="GO:0015628">
    <property type="term" value="P:protein secretion by the type II secretion system"/>
    <property type="evidence" value="ECO:0007669"/>
    <property type="project" value="InterPro"/>
</dbReference>
<evidence type="ECO:0000256" key="9">
    <source>
        <dbReference type="ARBA" id="ARBA00022837"/>
    </source>
</evidence>
<keyword evidence="5" id="KW-1003">Cell membrane</keyword>
<gene>
    <name evidence="17" type="primary">epsF</name>
    <name evidence="17" type="ORF">GAK30_03464</name>
</gene>
<keyword evidence="10" id="KW-0653">Protein transport</keyword>
<evidence type="ECO:0000256" key="10">
    <source>
        <dbReference type="ARBA" id="ARBA00022927"/>
    </source>
</evidence>
<feature type="transmembrane region" description="Helical" evidence="15">
    <location>
        <begin position="182"/>
        <end position="204"/>
    </location>
</feature>
<dbReference type="InterPro" id="IPR011850">
    <property type="entry name" value="T2SS_GspF"/>
</dbReference>
<keyword evidence="11 15" id="KW-1133">Transmembrane helix</keyword>
<dbReference type="PROSITE" id="PS00874">
    <property type="entry name" value="T2SP_F"/>
    <property type="match status" value="1"/>
</dbReference>
<evidence type="ECO:0000256" key="3">
    <source>
        <dbReference type="ARBA" id="ARBA00005745"/>
    </source>
</evidence>
<dbReference type="InterPro" id="IPR001992">
    <property type="entry name" value="T2SS_GspF/T4SS_PilC_CS"/>
</dbReference>
<dbReference type="Proteomes" id="UP000461670">
    <property type="component" value="Unassembled WGS sequence"/>
</dbReference>
<organism evidence="17 18">
    <name type="scientific">Paracidovorax wautersii</name>
    <dbReference type="NCBI Taxonomy" id="1177982"/>
    <lineage>
        <taxon>Bacteria</taxon>
        <taxon>Pseudomonadati</taxon>
        <taxon>Pseudomonadota</taxon>
        <taxon>Betaproteobacteria</taxon>
        <taxon>Burkholderiales</taxon>
        <taxon>Comamonadaceae</taxon>
        <taxon>Paracidovorax</taxon>
    </lineage>
</organism>
<evidence type="ECO:0000256" key="15">
    <source>
        <dbReference type="SAM" id="Phobius"/>
    </source>
</evidence>
<evidence type="ECO:0000256" key="14">
    <source>
        <dbReference type="RuleBase" id="RU003923"/>
    </source>
</evidence>
<dbReference type="GO" id="GO:0005886">
    <property type="term" value="C:plasma membrane"/>
    <property type="evidence" value="ECO:0007669"/>
    <property type="project" value="UniProtKB-SubCell"/>
</dbReference>
<dbReference type="Gene3D" id="1.20.81.30">
    <property type="entry name" value="Type II secretion system (T2SS), domain F"/>
    <property type="match status" value="2"/>
</dbReference>
<evidence type="ECO:0000256" key="13">
    <source>
        <dbReference type="ARBA" id="ARBA00030750"/>
    </source>
</evidence>
<keyword evidence="7 14" id="KW-0812">Transmembrane</keyword>
<dbReference type="NCBIfam" id="TIGR02120">
    <property type="entry name" value="GspF"/>
    <property type="match status" value="1"/>
</dbReference>
<comment type="function">
    <text evidence="1">Component of the type II secretion system inner membrane complex required for the energy-dependent secretion of extracellular factors such as proteases and toxins from the periplasm.</text>
</comment>
<dbReference type="InterPro" id="IPR042094">
    <property type="entry name" value="T2SS_GspF_sf"/>
</dbReference>
<dbReference type="PANTHER" id="PTHR30012:SF0">
    <property type="entry name" value="TYPE II SECRETION SYSTEM PROTEIN F-RELATED"/>
    <property type="match status" value="1"/>
</dbReference>
<protein>
    <recommendedName>
        <fullName evidence="13">General secretion pathway protein F</fullName>
    </recommendedName>
</protein>
<feature type="domain" description="Type II secretion system protein GspF" evidence="16">
    <location>
        <begin position="285"/>
        <end position="407"/>
    </location>
</feature>
<keyword evidence="6" id="KW-0997">Cell inner membrane</keyword>
<keyword evidence="9" id="KW-0106">Calcium</keyword>
<accession>A0A7V8JP27</accession>
<dbReference type="InterPro" id="IPR003004">
    <property type="entry name" value="GspF/PilC"/>
</dbReference>
<keyword evidence="12 15" id="KW-0472">Membrane</keyword>
<keyword evidence="4 14" id="KW-0813">Transport</keyword>
<dbReference type="PANTHER" id="PTHR30012">
    <property type="entry name" value="GENERAL SECRETION PATHWAY PROTEIN"/>
    <property type="match status" value="1"/>
</dbReference>
<evidence type="ECO:0000256" key="12">
    <source>
        <dbReference type="ARBA" id="ARBA00023136"/>
    </source>
</evidence>
<evidence type="ECO:0000256" key="5">
    <source>
        <dbReference type="ARBA" id="ARBA00022475"/>
    </source>
</evidence>
<dbReference type="InterPro" id="IPR018076">
    <property type="entry name" value="T2SS_GspF_dom"/>
</dbReference>
<dbReference type="GO" id="GO:0046872">
    <property type="term" value="F:metal ion binding"/>
    <property type="evidence" value="ECO:0007669"/>
    <property type="project" value="UniProtKB-KW"/>
</dbReference>
<dbReference type="EMBL" id="WNDQ01000072">
    <property type="protein sequence ID" value="KAF1018860.1"/>
    <property type="molecule type" value="Genomic_DNA"/>
</dbReference>
<evidence type="ECO:0000256" key="8">
    <source>
        <dbReference type="ARBA" id="ARBA00022723"/>
    </source>
</evidence>
<sequence length="416" mass="44198">MPAYSFEALDAQGQTRKGIIDADTARAARNLLRGQSLVPLEVKPVSAQAASGGAGAQDAPRAGWNLTLWQSRVFGSSALAVWTRQLADLVSAGLPLEQALSALAEEFEDARQRALVATLRAEVHGGSSFARALSLYPREFSEIYRAVVEAGEHSGRLALVLDKLAADLADGQALRGKLLAAVLYPAVVTLVAIAIVIFLLSYVVPQVAQVFAGSKHALPWLTVLMMQLSDAVRHHGVAMLLGLAALTFIGRRLLRVDRIRQAFDGWWLTLPIIGRLASGYNAARFASTLAMLAAAGVPILKALQAAADTLGNAAMRADAQDALVLVREGAPLASALQGKRGFPALVGMFARLGEQTGQLPLMLQRAATLLATDVQRRSMQLATILEPLLIVGMGGMVMLIVLAVLMPIIELNQWVG</sequence>
<dbReference type="PRINTS" id="PR00812">
    <property type="entry name" value="BCTERIALGSPF"/>
</dbReference>
<dbReference type="Pfam" id="PF00482">
    <property type="entry name" value="T2SSF"/>
    <property type="match status" value="2"/>
</dbReference>
<feature type="transmembrane region" description="Helical" evidence="15">
    <location>
        <begin position="384"/>
        <end position="409"/>
    </location>
</feature>
<dbReference type="FunFam" id="1.20.81.30:FF:000001">
    <property type="entry name" value="Type II secretion system protein F"/>
    <property type="match status" value="1"/>
</dbReference>
<feature type="domain" description="Type II secretion system protein GspF" evidence="16">
    <location>
        <begin position="82"/>
        <end position="205"/>
    </location>
</feature>
<proteinExistence type="inferred from homology"/>
<reference evidence="18" key="1">
    <citation type="journal article" date="2020" name="MBio">
        <title>Horizontal gene transfer to a defensive symbiont with a reduced genome amongst a multipartite beetle microbiome.</title>
        <authorList>
            <person name="Waterworth S.C."/>
            <person name="Florez L.V."/>
            <person name="Rees E.R."/>
            <person name="Hertweck C."/>
            <person name="Kaltenpoth M."/>
            <person name="Kwan J.C."/>
        </authorList>
    </citation>
    <scope>NUCLEOTIDE SEQUENCE [LARGE SCALE GENOMIC DNA]</scope>
</reference>
<comment type="similarity">
    <text evidence="3 14">Belongs to the GSP F family.</text>
</comment>
<evidence type="ECO:0000256" key="1">
    <source>
        <dbReference type="ARBA" id="ARBA00002684"/>
    </source>
</evidence>